<protein>
    <submittedName>
        <fullName evidence="3">Uncharacterized protein</fullName>
    </submittedName>
</protein>
<gene>
    <name evidence="3" type="ORF">H9L16_12020</name>
</gene>
<feature type="transmembrane region" description="Helical" evidence="1">
    <location>
        <begin position="116"/>
        <end position="136"/>
    </location>
</feature>
<keyword evidence="4" id="KW-1185">Reference proteome</keyword>
<feature type="transmembrane region" description="Helical" evidence="1">
    <location>
        <begin position="84"/>
        <end position="104"/>
    </location>
</feature>
<keyword evidence="2" id="KW-0732">Signal</keyword>
<accession>A0A7G9SNH0</accession>
<dbReference type="KEGG" id="tcn:H9L16_12020"/>
<dbReference type="AlphaFoldDB" id="A0A7G9SNH0"/>
<evidence type="ECO:0000313" key="3">
    <source>
        <dbReference type="EMBL" id="QNN69395.1"/>
    </source>
</evidence>
<keyword evidence="1" id="KW-1133">Transmembrane helix</keyword>
<evidence type="ECO:0000313" key="4">
    <source>
        <dbReference type="Proteomes" id="UP000515804"/>
    </source>
</evidence>
<dbReference type="EMBL" id="CP060719">
    <property type="protein sequence ID" value="QNN69395.1"/>
    <property type="molecule type" value="Genomic_DNA"/>
</dbReference>
<evidence type="ECO:0000256" key="2">
    <source>
        <dbReference type="SAM" id="SignalP"/>
    </source>
</evidence>
<evidence type="ECO:0000256" key="1">
    <source>
        <dbReference type="SAM" id="Phobius"/>
    </source>
</evidence>
<sequence length="148" mass="15897">MIAKRIPFLLVAGSSSFVAALLHLACIAGGADWYRTLGAGPQISQMAAHGHWYPTTMAIFIAGVLSVWGLYAWSGAGVIRRLPFLRTVLLIITAIYLLRGLLFSPMQAHFPGNSTTFWYVSSAVCLAIGLLHALGLRQVWAGLSRGVA</sequence>
<proteinExistence type="predicted"/>
<feature type="transmembrane region" description="Helical" evidence="1">
    <location>
        <begin position="52"/>
        <end position="72"/>
    </location>
</feature>
<reference evidence="3 4" key="1">
    <citation type="submission" date="2020-08" db="EMBL/GenBank/DDBJ databases">
        <title>Genome sequence of Thermomonas carbonis KCTC 42013T.</title>
        <authorList>
            <person name="Hyun D.-W."/>
            <person name="Bae J.-W."/>
        </authorList>
    </citation>
    <scope>NUCLEOTIDE SEQUENCE [LARGE SCALE GENOMIC DNA]</scope>
    <source>
        <strain evidence="3 4">KCTC 42013</strain>
    </source>
</reference>
<keyword evidence="1" id="KW-0472">Membrane</keyword>
<feature type="signal peptide" evidence="2">
    <location>
        <begin position="1"/>
        <end position="19"/>
    </location>
</feature>
<feature type="chain" id="PRO_5028913989" evidence="2">
    <location>
        <begin position="20"/>
        <end position="148"/>
    </location>
</feature>
<dbReference type="Proteomes" id="UP000515804">
    <property type="component" value="Chromosome"/>
</dbReference>
<organism evidence="3 4">
    <name type="scientific">Thermomonas carbonis</name>
    <dbReference type="NCBI Taxonomy" id="1463158"/>
    <lineage>
        <taxon>Bacteria</taxon>
        <taxon>Pseudomonadati</taxon>
        <taxon>Pseudomonadota</taxon>
        <taxon>Gammaproteobacteria</taxon>
        <taxon>Lysobacterales</taxon>
        <taxon>Lysobacteraceae</taxon>
        <taxon>Thermomonas</taxon>
    </lineage>
</organism>
<dbReference type="RefSeq" id="WP_187551916.1">
    <property type="nucleotide sequence ID" value="NZ_CP060719.1"/>
</dbReference>
<keyword evidence="1" id="KW-0812">Transmembrane</keyword>
<name>A0A7G9SNH0_9GAMM</name>